<feature type="transmembrane region" description="Helical" evidence="8">
    <location>
        <begin position="215"/>
        <end position="239"/>
    </location>
</feature>
<keyword evidence="2" id="KW-1003">Cell membrane</keyword>
<evidence type="ECO:0000256" key="3">
    <source>
        <dbReference type="ARBA" id="ARBA00022679"/>
    </source>
</evidence>
<dbReference type="GO" id="GO:0005886">
    <property type="term" value="C:plasma membrane"/>
    <property type="evidence" value="ECO:0007669"/>
    <property type="project" value="UniProtKB-SubCell"/>
</dbReference>
<comment type="subcellular location">
    <subcellularLocation>
        <location evidence="1">Cell membrane</location>
        <topology evidence="1">Multi-pass membrane protein</topology>
    </subcellularLocation>
</comment>
<protein>
    <submittedName>
        <fullName evidence="9">DUF2029 domain-containing protein</fullName>
    </submittedName>
</protein>
<name>A0A3A8ACY3_9HYPH</name>
<dbReference type="EMBL" id="QFWV02000002">
    <property type="protein sequence ID" value="RKF08177.1"/>
    <property type="molecule type" value="Genomic_DNA"/>
</dbReference>
<feature type="transmembrane region" description="Helical" evidence="8">
    <location>
        <begin position="388"/>
        <end position="421"/>
    </location>
</feature>
<evidence type="ECO:0000256" key="7">
    <source>
        <dbReference type="ARBA" id="ARBA00024033"/>
    </source>
</evidence>
<organism evidence="9 10">
    <name type="scientific">Oceaniradius stylonematis</name>
    <dbReference type="NCBI Taxonomy" id="2184161"/>
    <lineage>
        <taxon>Bacteria</taxon>
        <taxon>Pseudomonadati</taxon>
        <taxon>Pseudomonadota</taxon>
        <taxon>Alphaproteobacteria</taxon>
        <taxon>Hyphomicrobiales</taxon>
        <taxon>Ahrensiaceae</taxon>
        <taxon>Oceaniradius</taxon>
    </lineage>
</organism>
<feature type="transmembrane region" description="Helical" evidence="8">
    <location>
        <begin position="310"/>
        <end position="331"/>
    </location>
</feature>
<evidence type="ECO:0000256" key="1">
    <source>
        <dbReference type="ARBA" id="ARBA00004651"/>
    </source>
</evidence>
<keyword evidence="4 8" id="KW-0812">Transmembrane</keyword>
<gene>
    <name evidence="9" type="ORF">DEM25_002410</name>
</gene>
<evidence type="ECO:0000313" key="9">
    <source>
        <dbReference type="EMBL" id="RKF08177.1"/>
    </source>
</evidence>
<sequence>MERLTQCSTPARYLEPTPGGVCRHRPNEGIMANLFAGLPLGLSQGRWITRDRMVAYPAMMLVLTVAATVFVLWSNGGVMPNGAPFGTDFVSYWVAAREALAGNPLVPYDRALFEPAQRALFPDAGYFAFFYPPHFLAYMLPIGALPFYAALGAWMAVSFGACLWVLSRISGNAVQTLVLALAFPAAFLTIAHGQNAFLSAALFGGGLALLPKRPVLAGILFGLLTYKPQLGLLIPLALLAAGQWRAIAAAGATLGLLVAGSALLLGPQVWIAFLAQSDQAMEALTLGLVGWQKMISAYAGLRLSGVPDGAAMAAHAALAIAVAASIVWAWLPQNGIAHETKAALLLTGALIATPFGLNYDLYLLAPALAFVAARGLAAGFLPYEKTVMAIAFAAPFLLLVAMSARFPMAPVLVLAVFALALRRAWCEHADHAPESAIQPAE</sequence>
<evidence type="ECO:0000256" key="2">
    <source>
        <dbReference type="ARBA" id="ARBA00022475"/>
    </source>
</evidence>
<dbReference type="GO" id="GO:0016758">
    <property type="term" value="F:hexosyltransferase activity"/>
    <property type="evidence" value="ECO:0007669"/>
    <property type="project" value="InterPro"/>
</dbReference>
<evidence type="ECO:0000256" key="6">
    <source>
        <dbReference type="ARBA" id="ARBA00023136"/>
    </source>
</evidence>
<evidence type="ECO:0000256" key="4">
    <source>
        <dbReference type="ARBA" id="ARBA00022692"/>
    </source>
</evidence>
<keyword evidence="5 8" id="KW-1133">Transmembrane helix</keyword>
<comment type="similarity">
    <text evidence="7">Belongs to the glycosyltransferase 87 family.</text>
</comment>
<feature type="transmembrane region" description="Helical" evidence="8">
    <location>
        <begin position="246"/>
        <end position="265"/>
    </location>
</feature>
<proteinExistence type="inferred from homology"/>
<dbReference type="AlphaFoldDB" id="A0A3A8ACY3"/>
<evidence type="ECO:0000256" key="8">
    <source>
        <dbReference type="SAM" id="Phobius"/>
    </source>
</evidence>
<accession>A0A3A8ACY3</accession>
<keyword evidence="3" id="KW-0808">Transferase</keyword>
<feature type="transmembrane region" description="Helical" evidence="8">
    <location>
        <begin position="145"/>
        <end position="166"/>
    </location>
</feature>
<dbReference type="Proteomes" id="UP000246132">
    <property type="component" value="Unassembled WGS sequence"/>
</dbReference>
<dbReference type="InterPro" id="IPR018584">
    <property type="entry name" value="GT87"/>
</dbReference>
<keyword evidence="6 8" id="KW-0472">Membrane</keyword>
<feature type="transmembrane region" description="Helical" evidence="8">
    <location>
        <begin position="178"/>
        <end position="203"/>
    </location>
</feature>
<comment type="caution">
    <text evidence="9">The sequence shown here is derived from an EMBL/GenBank/DDBJ whole genome shotgun (WGS) entry which is preliminary data.</text>
</comment>
<evidence type="ECO:0000256" key="5">
    <source>
        <dbReference type="ARBA" id="ARBA00022989"/>
    </source>
</evidence>
<reference evidence="9 10" key="1">
    <citation type="journal article" date="2018" name="Int. J. Syst. Bacteriol.">
        <title>Oceaniradius stylonemae gen. nov., sp. nov., isolated from a red alga, Stylonema cornu-cervi.</title>
        <authorList>
            <person name="Jeong S."/>
        </authorList>
    </citation>
    <scope>NUCLEOTIDE SEQUENCE [LARGE SCALE GENOMIC DNA]</scope>
    <source>
        <strain evidence="9 10">StC1</strain>
    </source>
</reference>
<keyword evidence="10" id="KW-1185">Reference proteome</keyword>
<dbReference type="Pfam" id="PF09594">
    <property type="entry name" value="GT87"/>
    <property type="match status" value="1"/>
</dbReference>
<evidence type="ECO:0000313" key="10">
    <source>
        <dbReference type="Proteomes" id="UP000246132"/>
    </source>
</evidence>
<feature type="transmembrane region" description="Helical" evidence="8">
    <location>
        <begin position="54"/>
        <end position="73"/>
    </location>
</feature>